<protein>
    <submittedName>
        <fullName evidence="1">Uncharacterized protein</fullName>
    </submittedName>
</protein>
<organism evidence="1">
    <name type="scientific">Rhizophora mucronata</name>
    <name type="common">Asiatic mangrove</name>
    <dbReference type="NCBI Taxonomy" id="61149"/>
    <lineage>
        <taxon>Eukaryota</taxon>
        <taxon>Viridiplantae</taxon>
        <taxon>Streptophyta</taxon>
        <taxon>Embryophyta</taxon>
        <taxon>Tracheophyta</taxon>
        <taxon>Spermatophyta</taxon>
        <taxon>Magnoliopsida</taxon>
        <taxon>eudicotyledons</taxon>
        <taxon>Gunneridae</taxon>
        <taxon>Pentapetalae</taxon>
        <taxon>rosids</taxon>
        <taxon>fabids</taxon>
        <taxon>Malpighiales</taxon>
        <taxon>Rhizophoraceae</taxon>
        <taxon>Rhizophora</taxon>
    </lineage>
</organism>
<dbReference type="AlphaFoldDB" id="A0A2P2LY44"/>
<dbReference type="EMBL" id="GGEC01042401">
    <property type="protein sequence ID" value="MBX22885.1"/>
    <property type="molecule type" value="Transcribed_RNA"/>
</dbReference>
<proteinExistence type="predicted"/>
<sequence length="49" mass="6137">MYVNLVCKLYQVVTDFMQFWRTLLENFQIKLECRNQNQIKSKPKYHFHL</sequence>
<reference evidence="1" key="1">
    <citation type="submission" date="2018-02" db="EMBL/GenBank/DDBJ databases">
        <title>Rhizophora mucronata_Transcriptome.</title>
        <authorList>
            <person name="Meera S.P."/>
            <person name="Sreeshan A."/>
            <person name="Augustine A."/>
        </authorList>
    </citation>
    <scope>NUCLEOTIDE SEQUENCE</scope>
    <source>
        <tissue evidence="1">Leaf</tissue>
    </source>
</reference>
<accession>A0A2P2LY44</accession>
<evidence type="ECO:0000313" key="1">
    <source>
        <dbReference type="EMBL" id="MBX22885.1"/>
    </source>
</evidence>
<name>A0A2P2LY44_RHIMU</name>